<dbReference type="AlphaFoldDB" id="A0A918E1D4"/>
<feature type="domain" description="YcaO" evidence="2">
    <location>
        <begin position="78"/>
        <end position="415"/>
    </location>
</feature>
<reference evidence="3" key="2">
    <citation type="submission" date="2020-09" db="EMBL/GenBank/DDBJ databases">
        <authorList>
            <person name="Sun Q."/>
            <person name="Zhou Y."/>
        </authorList>
    </citation>
    <scope>NUCLEOTIDE SEQUENCE</scope>
    <source>
        <strain evidence="3">CGMCC 4.7201</strain>
    </source>
</reference>
<dbReference type="EMBL" id="BMMS01000051">
    <property type="protein sequence ID" value="GGP00016.1"/>
    <property type="molecule type" value="Genomic_DNA"/>
</dbReference>
<protein>
    <recommendedName>
        <fullName evidence="2">YcaO domain-containing protein</fullName>
    </recommendedName>
</protein>
<dbReference type="PROSITE" id="PS51664">
    <property type="entry name" value="YCAO"/>
    <property type="match status" value="1"/>
</dbReference>
<reference evidence="3" key="1">
    <citation type="journal article" date="2014" name="Int. J. Syst. Evol. Microbiol.">
        <title>Complete genome sequence of Corynebacterium casei LMG S-19264T (=DSM 44701T), isolated from a smear-ripened cheese.</title>
        <authorList>
            <consortium name="US DOE Joint Genome Institute (JGI-PGF)"/>
            <person name="Walter F."/>
            <person name="Albersmeier A."/>
            <person name="Kalinowski J."/>
            <person name="Ruckert C."/>
        </authorList>
    </citation>
    <scope>NUCLEOTIDE SEQUENCE</scope>
    <source>
        <strain evidence="3">CGMCC 4.7201</strain>
    </source>
</reference>
<evidence type="ECO:0000313" key="3">
    <source>
        <dbReference type="EMBL" id="GGP00016.1"/>
    </source>
</evidence>
<feature type="region of interest" description="Disordered" evidence="1">
    <location>
        <begin position="1"/>
        <end position="25"/>
    </location>
</feature>
<evidence type="ECO:0000256" key="1">
    <source>
        <dbReference type="SAM" id="MobiDB-lite"/>
    </source>
</evidence>
<evidence type="ECO:0000313" key="4">
    <source>
        <dbReference type="Proteomes" id="UP000641932"/>
    </source>
</evidence>
<comment type="caution">
    <text evidence="3">The sequence shown here is derived from an EMBL/GenBank/DDBJ whole genome shotgun (WGS) entry which is preliminary data.</text>
</comment>
<dbReference type="NCBIfam" id="TIGR00702">
    <property type="entry name" value="YcaO-type kinase domain"/>
    <property type="match status" value="1"/>
</dbReference>
<gene>
    <name evidence="3" type="ORF">GCM10012280_67790</name>
</gene>
<evidence type="ECO:0000259" key="2">
    <source>
        <dbReference type="PROSITE" id="PS51664"/>
    </source>
</evidence>
<keyword evidence="4" id="KW-1185">Reference proteome</keyword>
<dbReference type="Pfam" id="PF02624">
    <property type="entry name" value="YcaO"/>
    <property type="match status" value="1"/>
</dbReference>
<dbReference type="InterPro" id="IPR003776">
    <property type="entry name" value="YcaO-like_dom"/>
</dbReference>
<accession>A0A918E1D4</accession>
<dbReference type="Gene3D" id="3.30.1330.230">
    <property type="match status" value="1"/>
</dbReference>
<dbReference type="Gene3D" id="3.30.160.660">
    <property type="match status" value="1"/>
</dbReference>
<name>A0A918E1D4_9ACTN</name>
<dbReference type="Gene3D" id="3.30.40.250">
    <property type="match status" value="1"/>
</dbReference>
<sequence>MRVSDVVPDGAAASGTKKMHRDGTDRLVSPTETVERARPFFSAMGITRVANVTGLDFLGVPVVMACRPNSRSLAVSQGKGLTLDAARASAVMEASELYHAEHITLPLVLATLNEMADTVPVADVSHFVTRDGRDFPPNRTLLWIEGRELVSGEPIWLPYDVVHTDYRAASLGRYAAHTLRVTSNGLASGNHLLEATSHALCELIERDANRRWELQPSDKWSRTRLDLDSVDDAGCREILDRLAAGKLGVAVWETTTAIGIPSFTCLVAENPRHAILPLYSAEGQGCHPRREIALLRALSEAVQARLTAVSGMRDDMGRSEYHRWRDRRTLERNWTVLSRGGGIRDFRAIPTYSHASFEEDIALQIGRLRSVGIDQVIVVDLTRPEIGLPVVRAVVPGLLDNIPAPRRVDCLGRQR</sequence>
<dbReference type="RefSeq" id="WP_189135649.1">
    <property type="nucleotide sequence ID" value="NZ_BMMS01000051.1"/>
</dbReference>
<dbReference type="PANTHER" id="PTHR37809">
    <property type="entry name" value="RIBOSOMAL PROTEIN S12 METHYLTHIOTRANSFERASE ACCESSORY FACTOR YCAO"/>
    <property type="match status" value="1"/>
</dbReference>
<proteinExistence type="predicted"/>
<dbReference type="PANTHER" id="PTHR37809:SF1">
    <property type="entry name" value="RIBOSOMAL PROTEIN S12 METHYLTHIOTRANSFERASE ACCESSORY FACTOR YCAO"/>
    <property type="match status" value="1"/>
</dbReference>
<dbReference type="Proteomes" id="UP000641932">
    <property type="component" value="Unassembled WGS sequence"/>
</dbReference>
<organism evidence="3 4">
    <name type="scientific">Wenjunlia tyrosinilytica</name>
    <dbReference type="NCBI Taxonomy" id="1544741"/>
    <lineage>
        <taxon>Bacteria</taxon>
        <taxon>Bacillati</taxon>
        <taxon>Actinomycetota</taxon>
        <taxon>Actinomycetes</taxon>
        <taxon>Kitasatosporales</taxon>
        <taxon>Streptomycetaceae</taxon>
        <taxon>Wenjunlia</taxon>
    </lineage>
</organism>